<accession>A0A8J6B9G7</accession>
<dbReference type="EMBL" id="JAHDYR010000007">
    <property type="protein sequence ID" value="KAG9395969.1"/>
    <property type="molecule type" value="Genomic_DNA"/>
</dbReference>
<dbReference type="AlphaFoldDB" id="A0A8J6B9G7"/>
<dbReference type="Proteomes" id="UP000717585">
    <property type="component" value="Unassembled WGS sequence"/>
</dbReference>
<proteinExistence type="predicted"/>
<name>A0A8J6B9G7_9EUKA</name>
<gene>
    <name evidence="1" type="ORF">J8273_2318</name>
</gene>
<sequence>MHCSGPALLLQLTDDFGKSREKGENEMAKFADWLNAADEKQDGIEIDRPAFLKVRERKYTVEQLKTLKVQKLENRMRNSFNEEMLVAAIDHILSSPKRFSTADQFSLIQTALKRPTDRYTMKDALSKLTGDSPILLMGVLTEIAAEQVNGPTAAHNAAVLTRSVTWLSALLDLHWVAITARKDPVEEQLIMAVLAVTKAAVDQSNALQTLPGLLQQCREIDTDERDVGYAVVDLDI</sequence>
<comment type="caution">
    <text evidence="1">The sequence shown here is derived from an EMBL/GenBank/DDBJ whole genome shotgun (WGS) entry which is preliminary data.</text>
</comment>
<evidence type="ECO:0000313" key="1">
    <source>
        <dbReference type="EMBL" id="KAG9395969.1"/>
    </source>
</evidence>
<protein>
    <submittedName>
        <fullName evidence="1">Uncharacterized protein</fullName>
    </submittedName>
</protein>
<evidence type="ECO:0000313" key="2">
    <source>
        <dbReference type="Proteomes" id="UP000717585"/>
    </source>
</evidence>
<keyword evidence="2" id="KW-1185">Reference proteome</keyword>
<organism evidence="1 2">
    <name type="scientific">Carpediemonas membranifera</name>
    <dbReference type="NCBI Taxonomy" id="201153"/>
    <lineage>
        <taxon>Eukaryota</taxon>
        <taxon>Metamonada</taxon>
        <taxon>Carpediemonas-like organisms</taxon>
        <taxon>Carpediemonas</taxon>
    </lineage>
</organism>
<reference evidence="1" key="1">
    <citation type="submission" date="2021-05" db="EMBL/GenBank/DDBJ databases">
        <title>A free-living protist that lacks canonical eukaryotic 1 DNA replication and segregation systems.</title>
        <authorList>
            <person name="Salas-Leiva D.E."/>
            <person name="Tromer E.C."/>
            <person name="Curtis B.A."/>
            <person name="Jerlstrom-Hultqvist J."/>
            <person name="Kolisko M."/>
            <person name="Yi Z."/>
            <person name="Salas-Leiva J.S."/>
            <person name="Gallot-Lavallee L."/>
            <person name="Kops G.J.P.L."/>
            <person name="Archibald J.M."/>
            <person name="Simpson A.G.B."/>
            <person name="Roger A.J."/>
        </authorList>
    </citation>
    <scope>NUCLEOTIDE SEQUENCE</scope>
    <source>
        <strain evidence="1">BICM</strain>
    </source>
</reference>